<sequence>MFGLLVLTLTAGILARMGAQGRIPRNNSVGVKTRHTLASDEAWLAAHREAAPILQIFGITGWLFLIASAIFCFMQNFTVAFTVTAIGFALGVTMMLVAASKGNKVAKELSA</sequence>
<evidence type="ECO:0000256" key="1">
    <source>
        <dbReference type="SAM" id="Phobius"/>
    </source>
</evidence>
<keyword evidence="1" id="KW-1133">Transmembrane helix</keyword>
<keyword evidence="1" id="KW-0472">Membrane</keyword>
<organism evidence="2 3">
    <name type="scientific">Glutamicibacter mishrai</name>
    <dbReference type="NCBI Taxonomy" id="1775880"/>
    <lineage>
        <taxon>Bacteria</taxon>
        <taxon>Bacillati</taxon>
        <taxon>Actinomycetota</taxon>
        <taxon>Actinomycetes</taxon>
        <taxon>Micrococcales</taxon>
        <taxon>Micrococcaceae</taxon>
        <taxon>Glutamicibacter</taxon>
    </lineage>
</organism>
<proteinExistence type="predicted"/>
<protein>
    <submittedName>
        <fullName evidence="2">SdpI family protein</fullName>
    </submittedName>
</protein>
<name>A0A6H0SK90_9MICC</name>
<dbReference type="InterPro" id="IPR025962">
    <property type="entry name" value="SdpI/YhfL"/>
</dbReference>
<gene>
    <name evidence="2" type="ORF">D3791_07405</name>
</gene>
<evidence type="ECO:0000313" key="2">
    <source>
        <dbReference type="EMBL" id="QIV86971.1"/>
    </source>
</evidence>
<feature type="transmembrane region" description="Helical" evidence="1">
    <location>
        <begin position="53"/>
        <end position="73"/>
    </location>
</feature>
<reference evidence="2 3" key="1">
    <citation type="submission" date="2018-09" db="EMBL/GenBank/DDBJ databases">
        <title>Glutamicibacter mishrai S5-52T (LMG 29155T = KCTC 39846T).</title>
        <authorList>
            <person name="Das S.K."/>
        </authorList>
    </citation>
    <scope>NUCLEOTIDE SEQUENCE [LARGE SCALE GENOMIC DNA]</scope>
    <source>
        <strain evidence="2 3">S5-52</strain>
    </source>
</reference>
<evidence type="ECO:0000313" key="3">
    <source>
        <dbReference type="Proteomes" id="UP000502331"/>
    </source>
</evidence>
<dbReference type="AlphaFoldDB" id="A0A6H0SK90"/>
<dbReference type="Proteomes" id="UP000502331">
    <property type="component" value="Chromosome"/>
</dbReference>
<dbReference type="Pfam" id="PF13630">
    <property type="entry name" value="SdpI"/>
    <property type="match status" value="1"/>
</dbReference>
<keyword evidence="3" id="KW-1185">Reference proteome</keyword>
<keyword evidence="1" id="KW-0812">Transmembrane</keyword>
<feature type="transmembrane region" description="Helical" evidence="1">
    <location>
        <begin position="80"/>
        <end position="99"/>
    </location>
</feature>
<dbReference type="EMBL" id="CP032549">
    <property type="protein sequence ID" value="QIV86971.1"/>
    <property type="molecule type" value="Genomic_DNA"/>
</dbReference>
<accession>A0A6H0SK90</accession>